<accession>A0A3M0JUN1</accession>
<organism evidence="1 2">
    <name type="scientific">Hirundo rustica rustica</name>
    <dbReference type="NCBI Taxonomy" id="333673"/>
    <lineage>
        <taxon>Eukaryota</taxon>
        <taxon>Metazoa</taxon>
        <taxon>Chordata</taxon>
        <taxon>Craniata</taxon>
        <taxon>Vertebrata</taxon>
        <taxon>Euteleostomi</taxon>
        <taxon>Archelosauria</taxon>
        <taxon>Archosauria</taxon>
        <taxon>Dinosauria</taxon>
        <taxon>Saurischia</taxon>
        <taxon>Theropoda</taxon>
        <taxon>Coelurosauria</taxon>
        <taxon>Aves</taxon>
        <taxon>Neognathae</taxon>
        <taxon>Neoaves</taxon>
        <taxon>Telluraves</taxon>
        <taxon>Australaves</taxon>
        <taxon>Passeriformes</taxon>
        <taxon>Sylvioidea</taxon>
        <taxon>Hirundinidae</taxon>
        <taxon>Hirundo</taxon>
    </lineage>
</organism>
<dbReference type="AlphaFoldDB" id="A0A3M0JUN1"/>
<protein>
    <submittedName>
        <fullName evidence="1">Uncharacterized protein</fullName>
    </submittedName>
</protein>
<evidence type="ECO:0000313" key="1">
    <source>
        <dbReference type="EMBL" id="RMC04743.1"/>
    </source>
</evidence>
<gene>
    <name evidence="1" type="ORF">DUI87_17914</name>
</gene>
<evidence type="ECO:0000313" key="2">
    <source>
        <dbReference type="Proteomes" id="UP000269221"/>
    </source>
</evidence>
<comment type="caution">
    <text evidence="1">The sequence shown here is derived from an EMBL/GenBank/DDBJ whole genome shotgun (WGS) entry which is preliminary data.</text>
</comment>
<proteinExistence type="predicted"/>
<sequence>MLQLMKRFGSFRGSKKKKERCKILERRHSDPQGLPATMEWRVAEALECCGVSLLNLKGNVFPSQSKTQGTSSIPYHGPSQTPGLGLSVDRVSSREIVFFLPNNGDVVTASMIIMCSASLTAGQLTLECLYAWLDLFQPGGDSGAITHTREYDKPQPQHDEGILSGGILYRNQN</sequence>
<dbReference type="EMBL" id="QRBI01000123">
    <property type="protein sequence ID" value="RMC04743.1"/>
    <property type="molecule type" value="Genomic_DNA"/>
</dbReference>
<dbReference type="Proteomes" id="UP000269221">
    <property type="component" value="Unassembled WGS sequence"/>
</dbReference>
<name>A0A3M0JUN1_HIRRU</name>
<keyword evidence="2" id="KW-1185">Reference proteome</keyword>
<reference evidence="1 2" key="1">
    <citation type="submission" date="2018-07" db="EMBL/GenBank/DDBJ databases">
        <title>A high quality draft genome assembly of the barn swallow (H. rustica rustica).</title>
        <authorList>
            <person name="Formenti G."/>
            <person name="Chiara M."/>
            <person name="Poveda L."/>
            <person name="Francoijs K.-J."/>
            <person name="Bonisoli-Alquati A."/>
            <person name="Canova L."/>
            <person name="Gianfranceschi L."/>
            <person name="Horner D.S."/>
            <person name="Saino N."/>
        </authorList>
    </citation>
    <scope>NUCLEOTIDE SEQUENCE [LARGE SCALE GENOMIC DNA]</scope>
    <source>
        <strain evidence="1">Chelidonia</strain>
        <tissue evidence="1">Blood</tissue>
    </source>
</reference>